<evidence type="ECO:0000256" key="1">
    <source>
        <dbReference type="SAM" id="SignalP"/>
    </source>
</evidence>
<gene>
    <name evidence="2" type="ORF">ACFFK0_03280</name>
</gene>
<dbReference type="PROSITE" id="PS51257">
    <property type="entry name" value="PROKAR_LIPOPROTEIN"/>
    <property type="match status" value="1"/>
</dbReference>
<feature type="signal peptide" evidence="1">
    <location>
        <begin position="1"/>
        <end position="20"/>
    </location>
</feature>
<keyword evidence="3" id="KW-1185">Reference proteome</keyword>
<proteinExistence type="predicted"/>
<comment type="caution">
    <text evidence="2">The sequence shown here is derived from an EMBL/GenBank/DDBJ whole genome shotgun (WGS) entry which is preliminary data.</text>
</comment>
<sequence>MKAKWSVVLTALLLAVSLLAAGCGSKPKADVSIFMMGPNGFPQEAADKLKNGLTAAVGAAPTIAIQAAPIFSPELMIVQLAAGEHDIIVLPHEQFTNLAKQGGLVPLEDLVNRDDYKAGIVESDDNGKKETHLYGIPLDESKWFKDQGYKGQGLTAFIPSNTKHLDNAKKLIALMAAK</sequence>
<organism evidence="2 3">
    <name type="scientific">Paenibacillus chartarius</name>
    <dbReference type="NCBI Taxonomy" id="747481"/>
    <lineage>
        <taxon>Bacteria</taxon>
        <taxon>Bacillati</taxon>
        <taxon>Bacillota</taxon>
        <taxon>Bacilli</taxon>
        <taxon>Bacillales</taxon>
        <taxon>Paenibacillaceae</taxon>
        <taxon>Paenibacillus</taxon>
    </lineage>
</organism>
<reference evidence="2 3" key="1">
    <citation type="submission" date="2024-09" db="EMBL/GenBank/DDBJ databases">
        <authorList>
            <person name="Sun Q."/>
            <person name="Mori K."/>
        </authorList>
    </citation>
    <scope>NUCLEOTIDE SEQUENCE [LARGE SCALE GENOMIC DNA]</scope>
    <source>
        <strain evidence="2 3">CCM 7759</strain>
    </source>
</reference>
<dbReference type="SUPFAM" id="SSF53850">
    <property type="entry name" value="Periplasmic binding protein-like II"/>
    <property type="match status" value="1"/>
</dbReference>
<keyword evidence="1" id="KW-0732">Signal</keyword>
<feature type="chain" id="PRO_5046437344" description="Extracellular solute-binding protein" evidence="1">
    <location>
        <begin position="21"/>
        <end position="178"/>
    </location>
</feature>
<dbReference type="Proteomes" id="UP001589776">
    <property type="component" value="Unassembled WGS sequence"/>
</dbReference>
<accession>A0ABV6DFR8</accession>
<dbReference type="Gene3D" id="3.40.190.10">
    <property type="entry name" value="Periplasmic binding protein-like II"/>
    <property type="match status" value="1"/>
</dbReference>
<protein>
    <recommendedName>
        <fullName evidence="4">Extracellular solute-binding protein</fullName>
    </recommendedName>
</protein>
<evidence type="ECO:0000313" key="3">
    <source>
        <dbReference type="Proteomes" id="UP001589776"/>
    </source>
</evidence>
<dbReference type="RefSeq" id="WP_377468459.1">
    <property type="nucleotide sequence ID" value="NZ_JBHLWN010000019.1"/>
</dbReference>
<evidence type="ECO:0000313" key="2">
    <source>
        <dbReference type="EMBL" id="MFC0211479.1"/>
    </source>
</evidence>
<evidence type="ECO:0008006" key="4">
    <source>
        <dbReference type="Google" id="ProtNLM"/>
    </source>
</evidence>
<name>A0ABV6DFR8_9BACL</name>
<dbReference type="EMBL" id="JBHLWN010000019">
    <property type="protein sequence ID" value="MFC0211479.1"/>
    <property type="molecule type" value="Genomic_DNA"/>
</dbReference>